<dbReference type="Pfam" id="PF00397">
    <property type="entry name" value="WW"/>
    <property type="match status" value="1"/>
</dbReference>
<dbReference type="SUPFAM" id="SSF51045">
    <property type="entry name" value="WW domain"/>
    <property type="match status" value="1"/>
</dbReference>
<gene>
    <name evidence="2" type="ORF">C1SCF055_LOCUS16140</name>
</gene>
<dbReference type="PROSITE" id="PS50020">
    <property type="entry name" value="WW_DOMAIN_2"/>
    <property type="match status" value="1"/>
</dbReference>
<dbReference type="InterPro" id="IPR036020">
    <property type="entry name" value="WW_dom_sf"/>
</dbReference>
<feature type="non-terminal residue" evidence="2">
    <location>
        <position position="164"/>
    </location>
</feature>
<evidence type="ECO:0000313" key="3">
    <source>
        <dbReference type="EMBL" id="CAL4776353.1"/>
    </source>
</evidence>
<evidence type="ECO:0000259" key="1">
    <source>
        <dbReference type="PROSITE" id="PS50020"/>
    </source>
</evidence>
<dbReference type="OrthoDB" id="416198at2759"/>
<reference evidence="3 4" key="2">
    <citation type="submission" date="2024-05" db="EMBL/GenBank/DDBJ databases">
        <authorList>
            <person name="Chen Y."/>
            <person name="Shah S."/>
            <person name="Dougan E. K."/>
            <person name="Thang M."/>
            <person name="Chan C."/>
        </authorList>
    </citation>
    <scope>NUCLEOTIDE SEQUENCE [LARGE SCALE GENOMIC DNA]</scope>
</reference>
<dbReference type="PROSITE" id="PS01159">
    <property type="entry name" value="WW_DOMAIN_1"/>
    <property type="match status" value="1"/>
</dbReference>
<reference evidence="2" key="1">
    <citation type="submission" date="2022-10" db="EMBL/GenBank/DDBJ databases">
        <authorList>
            <person name="Chen Y."/>
            <person name="Dougan E. K."/>
            <person name="Chan C."/>
            <person name="Rhodes N."/>
            <person name="Thang M."/>
        </authorList>
    </citation>
    <scope>NUCLEOTIDE SEQUENCE</scope>
</reference>
<evidence type="ECO:0000313" key="4">
    <source>
        <dbReference type="Proteomes" id="UP001152797"/>
    </source>
</evidence>
<dbReference type="Gene3D" id="2.20.70.10">
    <property type="match status" value="1"/>
</dbReference>
<keyword evidence="4" id="KW-1185">Reference proteome</keyword>
<dbReference type="CDD" id="cd00201">
    <property type="entry name" value="WW"/>
    <property type="match status" value="1"/>
</dbReference>
<protein>
    <recommendedName>
        <fullName evidence="1">WW domain-containing protein</fullName>
    </recommendedName>
</protein>
<feature type="domain" description="WW" evidence="1">
    <location>
        <begin position="107"/>
        <end position="141"/>
    </location>
</feature>
<proteinExistence type="predicted"/>
<dbReference type="InterPro" id="IPR001202">
    <property type="entry name" value="WW_dom"/>
</dbReference>
<dbReference type="Proteomes" id="UP001152797">
    <property type="component" value="Unassembled WGS sequence"/>
</dbReference>
<dbReference type="EMBL" id="CAMXCT010001328">
    <property type="protein sequence ID" value="CAI3989041.1"/>
    <property type="molecule type" value="Genomic_DNA"/>
</dbReference>
<accession>A0A9P1CCQ3</accession>
<dbReference type="EMBL" id="CAMXCT020001328">
    <property type="protein sequence ID" value="CAL1142416.1"/>
    <property type="molecule type" value="Genomic_DNA"/>
</dbReference>
<comment type="caution">
    <text evidence="2">The sequence shown here is derived from an EMBL/GenBank/DDBJ whole genome shotgun (WGS) entry which is preliminary data.</text>
</comment>
<name>A0A9P1CCQ3_9DINO</name>
<dbReference type="SMART" id="SM00456">
    <property type="entry name" value="WW"/>
    <property type="match status" value="1"/>
</dbReference>
<evidence type="ECO:0000313" key="2">
    <source>
        <dbReference type="EMBL" id="CAI3989041.1"/>
    </source>
</evidence>
<sequence>MRMQALTFVLDPLKFPQKLQRYEGRQWLPLPQIHEIFPAEAEQIDDEIADLRRQEVEDLRQLQEELKSQAPSEEDLRVEALRRQQEQIARRVSLKKAKKHPRAQSPPTPPAPWRCYLDIDTGSWYYHNEVTNVTSWELPSVLMRDRPPAPPKPWQLVAHSSSGR</sequence>
<dbReference type="EMBL" id="CAMXCT030001328">
    <property type="protein sequence ID" value="CAL4776353.1"/>
    <property type="molecule type" value="Genomic_DNA"/>
</dbReference>
<organism evidence="2">
    <name type="scientific">Cladocopium goreaui</name>
    <dbReference type="NCBI Taxonomy" id="2562237"/>
    <lineage>
        <taxon>Eukaryota</taxon>
        <taxon>Sar</taxon>
        <taxon>Alveolata</taxon>
        <taxon>Dinophyceae</taxon>
        <taxon>Suessiales</taxon>
        <taxon>Symbiodiniaceae</taxon>
        <taxon>Cladocopium</taxon>
    </lineage>
</organism>
<dbReference type="AlphaFoldDB" id="A0A9P1CCQ3"/>